<sequence>MVATKPVDFRKGHDGLAALVKNELHKDPFTGTVFVFRSRKADRLKLIYWDGSGLVMAYKRLEEHTFTWPGIKDGLMTLGHAQFEALFAGLDWRRVRSVEARAPDKCDFCSDLDCLPSARILVSIAIAKPGLTIPACVPAAAKLNLRKLIELVRATLVSSNIATTELDVSPRAALRIVDKLGWRERDGEGEVSGKGRRIAAIFVGRAATLNPDLVGKSSVEGSRGTGDLSPI</sequence>
<name>A0A2K9ZG31_RHILE</name>
<accession>A0A2K9ZG31</accession>
<dbReference type="EMBL" id="CP025015">
    <property type="protein sequence ID" value="AUW47194.1"/>
    <property type="molecule type" value="Genomic_DNA"/>
</dbReference>
<protein>
    <recommendedName>
        <fullName evidence="1">HTH DNA binding domain-containing protein</fullName>
    </recommendedName>
</protein>
<dbReference type="NCBIfam" id="NF033819">
    <property type="entry name" value="IS66_TnpB"/>
    <property type="match status" value="1"/>
</dbReference>
<dbReference type="InterPro" id="IPR008878">
    <property type="entry name" value="Transposase_IS66_Orf2"/>
</dbReference>
<geneLocation type="plasmid" evidence="3">
    <name>prln3</name>
</geneLocation>
<evidence type="ECO:0000259" key="1">
    <source>
        <dbReference type="Pfam" id="PF11972"/>
    </source>
</evidence>
<keyword evidence="2" id="KW-0614">Plasmid</keyword>
<feature type="domain" description="HTH DNA binding" evidence="1">
    <location>
        <begin position="146"/>
        <end position="189"/>
    </location>
</feature>
<evidence type="ECO:0000313" key="3">
    <source>
        <dbReference type="Proteomes" id="UP000238523"/>
    </source>
</evidence>
<dbReference type="Pfam" id="PF05717">
    <property type="entry name" value="TnpB_IS66"/>
    <property type="match status" value="1"/>
</dbReference>
<proteinExistence type="predicted"/>
<gene>
    <name evidence="2" type="ORF">CUJ84_pRLN3000056</name>
</gene>
<dbReference type="AlphaFoldDB" id="A0A2K9ZG31"/>
<dbReference type="PANTHER" id="PTHR36455">
    <property type="match status" value="1"/>
</dbReference>
<dbReference type="InterPro" id="IPR021068">
    <property type="entry name" value="HTH_DNA-bd"/>
</dbReference>
<evidence type="ECO:0000313" key="2">
    <source>
        <dbReference type="EMBL" id="AUW47194.1"/>
    </source>
</evidence>
<reference evidence="2 3" key="1">
    <citation type="submission" date="2017-11" db="EMBL/GenBank/DDBJ databases">
        <title>Complete genome of Rhizobium leguminosarum Norway, an ineffective micro-symbiont.</title>
        <authorList>
            <person name="Hoffrichter A."/>
            <person name="Liang J."/>
            <person name="Brachmann A."/>
            <person name="Marin M."/>
        </authorList>
    </citation>
    <scope>NUCLEOTIDE SEQUENCE [LARGE SCALE GENOMIC DNA]</scope>
    <source>
        <strain evidence="2 3">Norway</strain>
        <plasmid evidence="3">Plasmid prln3</plasmid>
    </source>
</reference>
<organism evidence="2 3">
    <name type="scientific">Rhizobium leguminosarum</name>
    <dbReference type="NCBI Taxonomy" id="384"/>
    <lineage>
        <taxon>Bacteria</taxon>
        <taxon>Pseudomonadati</taxon>
        <taxon>Pseudomonadota</taxon>
        <taxon>Alphaproteobacteria</taxon>
        <taxon>Hyphomicrobiales</taxon>
        <taxon>Rhizobiaceae</taxon>
        <taxon>Rhizobium/Agrobacterium group</taxon>
        <taxon>Rhizobium</taxon>
    </lineage>
</organism>
<dbReference type="PANTHER" id="PTHR36455:SF1">
    <property type="entry name" value="BLR8292 PROTEIN"/>
    <property type="match status" value="1"/>
</dbReference>
<dbReference type="Proteomes" id="UP000238523">
    <property type="component" value="Plasmid pRLN3"/>
</dbReference>
<dbReference type="Pfam" id="PF11972">
    <property type="entry name" value="HTH_13"/>
    <property type="match status" value="1"/>
</dbReference>